<evidence type="ECO:0000313" key="5">
    <source>
        <dbReference type="EMBL" id="KAJ7632825.1"/>
    </source>
</evidence>
<evidence type="ECO:0000256" key="3">
    <source>
        <dbReference type="ARBA" id="ARBA00023295"/>
    </source>
</evidence>
<evidence type="ECO:0000256" key="2">
    <source>
        <dbReference type="ARBA" id="ARBA00022801"/>
    </source>
</evidence>
<dbReference type="PRINTS" id="PR00131">
    <property type="entry name" value="GLHYDRLASE1"/>
</dbReference>
<comment type="similarity">
    <text evidence="1 4">Belongs to the glycosyl hydrolase 1 family.</text>
</comment>
<gene>
    <name evidence="5" type="ORF">FB45DRAFT_516262</name>
</gene>
<sequence length="515" mass="56638">MEITFLNFLVCPRDPARCCLPLLLVGFAAAAPAQLFLDGKALPEGFIYGCATSAYQIEGAWNADDKSPSIWDVFLHNKTTNDVTYGSNGDVADDFYHRYPTDIPLFRNALAVQTYDFTIAWTRIMPAGRGALSDKGLAFYRNVIRASNAVGMSNICTLYHWDLPQSLQDEYGGWLSRNIVDDFRAYAKAVFKALGDDCSHWVTMNEPRTFCTEGFGPDPDSAPGVVSTFKEQYTCMHYALLAHAAAVEEFRLGGYKGKIGIKVDGGVSLPLDPSSAADREAAARTMDFEVGRDVAPLYTGDYPPSVLASGALPLKFTAAEKKMLKGSVDFIGLDFYTSQWVTPTKNCTPDSDTYPECTDQFQQDPRTGLDIGRPTASSWNFDAPHATIYGGIKYLAETYNATNILISETGMGVLNETNLPLEQVLEDVDRIAWYRGVLSAMRQALDDGFPLTGFIPWSCIDNFEWTDGYNVRFGLIQVAYDAAGKGSQARHPKLSGAYLKGVLTKGNPINPYNFV</sequence>
<dbReference type="Proteomes" id="UP001221142">
    <property type="component" value="Unassembled WGS sequence"/>
</dbReference>
<dbReference type="PANTHER" id="PTHR10353:SF36">
    <property type="entry name" value="LP05116P"/>
    <property type="match status" value="1"/>
</dbReference>
<name>A0AAD7FQR0_9AGAR</name>
<comment type="caution">
    <text evidence="5">The sequence shown here is derived from an EMBL/GenBank/DDBJ whole genome shotgun (WGS) entry which is preliminary data.</text>
</comment>
<evidence type="ECO:0000313" key="6">
    <source>
        <dbReference type="Proteomes" id="UP001221142"/>
    </source>
</evidence>
<reference evidence="5" key="1">
    <citation type="submission" date="2023-03" db="EMBL/GenBank/DDBJ databases">
        <title>Massive genome expansion in bonnet fungi (Mycena s.s.) driven by repeated elements and novel gene families across ecological guilds.</title>
        <authorList>
            <consortium name="Lawrence Berkeley National Laboratory"/>
            <person name="Harder C.B."/>
            <person name="Miyauchi S."/>
            <person name="Viragh M."/>
            <person name="Kuo A."/>
            <person name="Thoen E."/>
            <person name="Andreopoulos B."/>
            <person name="Lu D."/>
            <person name="Skrede I."/>
            <person name="Drula E."/>
            <person name="Henrissat B."/>
            <person name="Morin E."/>
            <person name="Kohler A."/>
            <person name="Barry K."/>
            <person name="LaButti K."/>
            <person name="Morin E."/>
            <person name="Salamov A."/>
            <person name="Lipzen A."/>
            <person name="Mereny Z."/>
            <person name="Hegedus B."/>
            <person name="Baldrian P."/>
            <person name="Stursova M."/>
            <person name="Weitz H."/>
            <person name="Taylor A."/>
            <person name="Grigoriev I.V."/>
            <person name="Nagy L.G."/>
            <person name="Martin F."/>
            <person name="Kauserud H."/>
        </authorList>
    </citation>
    <scope>NUCLEOTIDE SEQUENCE</scope>
    <source>
        <strain evidence="5">9284</strain>
    </source>
</reference>
<keyword evidence="3" id="KW-0326">Glycosidase</keyword>
<dbReference type="SUPFAM" id="SSF51445">
    <property type="entry name" value="(Trans)glycosidases"/>
    <property type="match status" value="1"/>
</dbReference>
<dbReference type="EMBL" id="JARKIF010000008">
    <property type="protein sequence ID" value="KAJ7632825.1"/>
    <property type="molecule type" value="Genomic_DNA"/>
</dbReference>
<dbReference type="InterPro" id="IPR033132">
    <property type="entry name" value="GH_1_N_CS"/>
</dbReference>
<protein>
    <submittedName>
        <fullName evidence="5">Glycoside hydrolase</fullName>
    </submittedName>
</protein>
<keyword evidence="2 5" id="KW-0378">Hydrolase</keyword>
<keyword evidence="6" id="KW-1185">Reference proteome</keyword>
<dbReference type="PROSITE" id="PS00653">
    <property type="entry name" value="GLYCOSYL_HYDROL_F1_2"/>
    <property type="match status" value="1"/>
</dbReference>
<dbReference type="GO" id="GO:0008422">
    <property type="term" value="F:beta-glucosidase activity"/>
    <property type="evidence" value="ECO:0007669"/>
    <property type="project" value="TreeGrafter"/>
</dbReference>
<dbReference type="AlphaFoldDB" id="A0AAD7FQR0"/>
<dbReference type="Pfam" id="PF00232">
    <property type="entry name" value="Glyco_hydro_1"/>
    <property type="match status" value="1"/>
</dbReference>
<dbReference type="PANTHER" id="PTHR10353">
    <property type="entry name" value="GLYCOSYL HYDROLASE"/>
    <property type="match status" value="1"/>
</dbReference>
<dbReference type="InterPro" id="IPR017853">
    <property type="entry name" value="GH"/>
</dbReference>
<dbReference type="GO" id="GO:0005975">
    <property type="term" value="P:carbohydrate metabolic process"/>
    <property type="evidence" value="ECO:0007669"/>
    <property type="project" value="InterPro"/>
</dbReference>
<evidence type="ECO:0000256" key="1">
    <source>
        <dbReference type="ARBA" id="ARBA00010838"/>
    </source>
</evidence>
<organism evidence="5 6">
    <name type="scientific">Roridomyces roridus</name>
    <dbReference type="NCBI Taxonomy" id="1738132"/>
    <lineage>
        <taxon>Eukaryota</taxon>
        <taxon>Fungi</taxon>
        <taxon>Dikarya</taxon>
        <taxon>Basidiomycota</taxon>
        <taxon>Agaricomycotina</taxon>
        <taxon>Agaricomycetes</taxon>
        <taxon>Agaricomycetidae</taxon>
        <taxon>Agaricales</taxon>
        <taxon>Marasmiineae</taxon>
        <taxon>Mycenaceae</taxon>
        <taxon>Roridomyces</taxon>
    </lineage>
</organism>
<accession>A0AAD7FQR0</accession>
<dbReference type="InterPro" id="IPR001360">
    <property type="entry name" value="Glyco_hydro_1"/>
</dbReference>
<dbReference type="Gene3D" id="3.20.20.80">
    <property type="entry name" value="Glycosidases"/>
    <property type="match status" value="1"/>
</dbReference>
<evidence type="ECO:0000256" key="4">
    <source>
        <dbReference type="RuleBase" id="RU003690"/>
    </source>
</evidence>
<proteinExistence type="inferred from homology"/>